<keyword evidence="2" id="KW-1185">Reference proteome</keyword>
<dbReference type="OrthoDB" id="3188010at2"/>
<organism evidence="1 2">
    <name type="scientific">Bifidobacterium actinocoloniiforme DSM 22766</name>
    <dbReference type="NCBI Taxonomy" id="1437605"/>
    <lineage>
        <taxon>Bacteria</taxon>
        <taxon>Bacillati</taxon>
        <taxon>Actinomycetota</taxon>
        <taxon>Actinomycetes</taxon>
        <taxon>Bifidobacteriales</taxon>
        <taxon>Bifidobacteriaceae</taxon>
        <taxon>Bifidobacterium</taxon>
    </lineage>
</organism>
<dbReference type="InterPro" id="IPR027417">
    <property type="entry name" value="P-loop_NTPase"/>
</dbReference>
<proteinExistence type="predicted"/>
<dbReference type="RefSeq" id="WP_051905329.1">
    <property type="nucleotide sequence ID" value="NZ_CP011786.1"/>
</dbReference>
<dbReference type="EMBL" id="JGYK01000001">
    <property type="protein sequence ID" value="KFI40374.1"/>
    <property type="molecule type" value="Genomic_DNA"/>
</dbReference>
<gene>
    <name evidence="1" type="ORF">BACT_1076</name>
</gene>
<dbReference type="KEGG" id="bact:AB656_04005"/>
<dbReference type="eggNOG" id="COG4626">
    <property type="taxonomic scope" value="Bacteria"/>
</dbReference>
<evidence type="ECO:0000313" key="2">
    <source>
        <dbReference type="Proteomes" id="UP000029015"/>
    </source>
</evidence>
<dbReference type="PATRIC" id="fig|1437605.7.peg.824"/>
<accession>A0A086Z1H4</accession>
<reference evidence="1 2" key="1">
    <citation type="submission" date="2014-03" db="EMBL/GenBank/DDBJ databases">
        <title>Genomics of Bifidobacteria.</title>
        <authorList>
            <person name="Ventura M."/>
            <person name="Milani C."/>
            <person name="Lugli G.A."/>
        </authorList>
    </citation>
    <scope>NUCLEOTIDE SEQUENCE [LARGE SCALE GENOMIC DNA]</scope>
    <source>
        <strain evidence="1 2">DSM 22766</strain>
    </source>
</reference>
<protein>
    <submittedName>
        <fullName evidence="1">Putative phage terminase, large subunit</fullName>
    </submittedName>
</protein>
<evidence type="ECO:0000313" key="1">
    <source>
        <dbReference type="EMBL" id="KFI40374.1"/>
    </source>
</evidence>
<sequence length="527" mass="58029">MAEKAVFGATEPRIWSKPLRELTPKTSLGYEVIDYAETVLHISLRPWQQWLLIHALELREDGSYRYRIVIVLVARQNGKTMLASVLADWWLHVDSQRHPERVPPVKFKIVGTAQNLDIAREPWNQVKLWSDPEPDTEEEGTLAVPALQDNTLKVSDTNGKEYIKAKDLAVYEIRAAKSARGKPAARVLMDELREQSTWAAWNAVSQTTKSFWSGQLWGISNAGDGTAVVLKKQREAGMEQIRRCDAALAAGETMSAHIDEHPEDATIGLFEWSAPDGCALDDRDGILQANPSIGFGGLTVDSVASEAQGMTEAGYRTEVLCQWVTADVETYLDPSKWEKGTDSKSAIADGSRIVLGVDTTPDGDTTWIAAAGYRDDGLPHVEVVARRDGMMWVPKLMDRIRTVTGASEVAIQGKGCRASDLIDPLADAGWQVDRIEGPRLGASAGQFRDRTREEKLRHLPQPAIDQAVSAAVARKLGDVDIWDRKNSMLDISGLIAETNALYGLEMFEAEQGKNTASAYADHGLMVL</sequence>
<name>A0A086Z1H4_9BIFI</name>
<dbReference type="Gene3D" id="3.40.50.300">
    <property type="entry name" value="P-loop containing nucleotide triphosphate hydrolases"/>
    <property type="match status" value="1"/>
</dbReference>
<dbReference type="AlphaFoldDB" id="A0A086Z1H4"/>
<comment type="caution">
    <text evidence="1">The sequence shown here is derived from an EMBL/GenBank/DDBJ whole genome shotgun (WGS) entry which is preliminary data.</text>
</comment>
<dbReference type="STRING" id="1437605.AB656_04005"/>
<dbReference type="Proteomes" id="UP000029015">
    <property type="component" value="Unassembled WGS sequence"/>
</dbReference>